<dbReference type="PANTHER" id="PTHR42715:SF3">
    <property type="entry name" value="BETA-GLUCOSIDASE B-RELATED"/>
    <property type="match status" value="1"/>
</dbReference>
<dbReference type="EMBL" id="BAABLP010000001">
    <property type="protein sequence ID" value="GAA4734879.1"/>
    <property type="molecule type" value="Genomic_DNA"/>
</dbReference>
<dbReference type="Proteomes" id="UP001500121">
    <property type="component" value="Unassembled WGS sequence"/>
</dbReference>
<dbReference type="InterPro" id="IPR002772">
    <property type="entry name" value="Glyco_hydro_3_C"/>
</dbReference>
<dbReference type="InterPro" id="IPR017853">
    <property type="entry name" value="GH"/>
</dbReference>
<dbReference type="InterPro" id="IPR050288">
    <property type="entry name" value="Cellulose_deg_GH3"/>
</dbReference>
<dbReference type="Gene3D" id="2.60.40.10">
    <property type="entry name" value="Immunoglobulins"/>
    <property type="match status" value="1"/>
</dbReference>
<accession>A0ABP8YQK3</accession>
<dbReference type="Pfam" id="PF14310">
    <property type="entry name" value="Fn3-like"/>
    <property type="match status" value="1"/>
</dbReference>
<keyword evidence="2 4" id="KW-0378">Hydrolase</keyword>
<dbReference type="SUPFAM" id="SSF51445">
    <property type="entry name" value="(Trans)glycosidases"/>
    <property type="match status" value="1"/>
</dbReference>
<proteinExistence type="inferred from homology"/>
<comment type="similarity">
    <text evidence="1">Belongs to the glycosyl hydrolase 3 family.</text>
</comment>
<dbReference type="InterPro" id="IPR001764">
    <property type="entry name" value="Glyco_hydro_3_N"/>
</dbReference>
<dbReference type="PANTHER" id="PTHR42715">
    <property type="entry name" value="BETA-GLUCOSIDASE"/>
    <property type="match status" value="1"/>
</dbReference>
<keyword evidence="5" id="KW-1185">Reference proteome</keyword>
<evidence type="ECO:0000313" key="4">
    <source>
        <dbReference type="EMBL" id="GAA4734879.1"/>
    </source>
</evidence>
<comment type="caution">
    <text evidence="4">The sequence shown here is derived from an EMBL/GenBank/DDBJ whole genome shotgun (WGS) entry which is preliminary data.</text>
</comment>
<dbReference type="Pfam" id="PF00933">
    <property type="entry name" value="Glyco_hydro_3"/>
    <property type="match status" value="1"/>
</dbReference>
<evidence type="ECO:0000256" key="2">
    <source>
        <dbReference type="ARBA" id="ARBA00022801"/>
    </source>
</evidence>
<dbReference type="PRINTS" id="PR00133">
    <property type="entry name" value="GLHYDRLASE3"/>
</dbReference>
<evidence type="ECO:0000313" key="5">
    <source>
        <dbReference type="Proteomes" id="UP001500121"/>
    </source>
</evidence>
<sequence>MSAFDEAVARVRDGGDAAQEARALVELLTAEERLSLLDGDEPFWRGMRTMVTEGYNHTPYVHGAVPRLGVPGLRFGDGPRGVVLGNATAFPVAMARGATWDPALEEQVGTAIGLELRALGGNFFGGICINLPRHPAWGRIQETYGEDPLLLGDFGAALHRGVAPNAMTTVKHYALNSMENARFTVDVTVDEDVLHEVYLPHFRRVVGEGADAVMTAYNSVNGEWAGQNRRLITGILREEWGFRGIAVSDFIWGLRDAVASLVAGLDVEEPFAEQRALALPAALEERPELRQDVEAAAVRILAVQLRFAARQVADEPGAGVVFSDAHRALAREAAARSMVLLANEPVEGRPVLPLDRGLTRLAVVGALAAQPNTGDNGSSDVRTPAVVTPLEGLRDTLGADRVVSAGDDPQEAARVAAEADAAVVVVGYTAADEGEFIDAGAFLAPDLVATYPPTDGDAWAEDFLAGGSTEGGISGGSAGGDRTRLRLPAAQVELIRAVVAANPRTVVVIVAAGAVITEEWRHDVPAVLLAWYAGSEGGHALADVLLGAVDASGRLPFSVPTSEEHLPAFDATATAVTYDRWFGQRLLDRLGVPAAFPLGFGLSYSSSVFRDLAIGRVDGETAEVTVQVANTGDRDGRTVVQVYGDPQGGDGALPARCLLGWASVALAAGEQREVAVPVSLRPLQRWTPEGWVPGCDAVLLRAAAHAADESGPTAVLDVVGALRP</sequence>
<dbReference type="SMART" id="SM01217">
    <property type="entry name" value="Fn3_like"/>
    <property type="match status" value="1"/>
</dbReference>
<feature type="domain" description="Fibronectin type III-like" evidence="3">
    <location>
        <begin position="638"/>
        <end position="706"/>
    </location>
</feature>
<evidence type="ECO:0000256" key="1">
    <source>
        <dbReference type="ARBA" id="ARBA00005336"/>
    </source>
</evidence>
<protein>
    <submittedName>
        <fullName evidence="4">Glycoside hydrolase family 3 N-terminal domain-containing protein</fullName>
    </submittedName>
</protein>
<dbReference type="InterPro" id="IPR036962">
    <property type="entry name" value="Glyco_hydro_3_N_sf"/>
</dbReference>
<dbReference type="Gene3D" id="3.40.50.1700">
    <property type="entry name" value="Glycoside hydrolase family 3 C-terminal domain"/>
    <property type="match status" value="1"/>
</dbReference>
<dbReference type="Gene3D" id="3.20.20.300">
    <property type="entry name" value="Glycoside hydrolase, family 3, N-terminal domain"/>
    <property type="match status" value="1"/>
</dbReference>
<dbReference type="SUPFAM" id="SSF52279">
    <property type="entry name" value="Beta-D-glucan exohydrolase, C-terminal domain"/>
    <property type="match status" value="1"/>
</dbReference>
<dbReference type="InterPro" id="IPR013783">
    <property type="entry name" value="Ig-like_fold"/>
</dbReference>
<dbReference type="Pfam" id="PF01915">
    <property type="entry name" value="Glyco_hydro_3_C"/>
    <property type="match status" value="1"/>
</dbReference>
<gene>
    <name evidence="4" type="ORF">GCM10025783_00720</name>
</gene>
<evidence type="ECO:0000259" key="3">
    <source>
        <dbReference type="SMART" id="SM01217"/>
    </source>
</evidence>
<organism evidence="4 5">
    <name type="scientific">Amnibacterium soli</name>
    <dbReference type="NCBI Taxonomy" id="1282736"/>
    <lineage>
        <taxon>Bacteria</taxon>
        <taxon>Bacillati</taxon>
        <taxon>Actinomycetota</taxon>
        <taxon>Actinomycetes</taxon>
        <taxon>Micrococcales</taxon>
        <taxon>Microbacteriaceae</taxon>
        <taxon>Amnibacterium</taxon>
    </lineage>
</organism>
<dbReference type="GO" id="GO:0016787">
    <property type="term" value="F:hydrolase activity"/>
    <property type="evidence" value="ECO:0007669"/>
    <property type="project" value="UniProtKB-KW"/>
</dbReference>
<reference evidence="5" key="1">
    <citation type="journal article" date="2019" name="Int. J. Syst. Evol. Microbiol.">
        <title>The Global Catalogue of Microorganisms (GCM) 10K type strain sequencing project: providing services to taxonomists for standard genome sequencing and annotation.</title>
        <authorList>
            <consortium name="The Broad Institute Genomics Platform"/>
            <consortium name="The Broad Institute Genome Sequencing Center for Infectious Disease"/>
            <person name="Wu L."/>
            <person name="Ma J."/>
        </authorList>
    </citation>
    <scope>NUCLEOTIDE SEQUENCE [LARGE SCALE GENOMIC DNA]</scope>
    <source>
        <strain evidence="5">JCM 19015</strain>
    </source>
</reference>
<dbReference type="InterPro" id="IPR036881">
    <property type="entry name" value="Glyco_hydro_3_C_sf"/>
</dbReference>
<name>A0ABP8YQK3_9MICO</name>
<dbReference type="RefSeq" id="WP_345478903.1">
    <property type="nucleotide sequence ID" value="NZ_BAABLP010000001.1"/>
</dbReference>
<dbReference type="InterPro" id="IPR026891">
    <property type="entry name" value="Fn3-like"/>
</dbReference>